<reference evidence="2" key="1">
    <citation type="submission" date="2020-05" db="EMBL/GenBank/DDBJ databases">
        <authorList>
            <person name="Chiriac C."/>
            <person name="Salcher M."/>
            <person name="Ghai R."/>
            <person name="Kavagutti S V."/>
        </authorList>
    </citation>
    <scope>NUCLEOTIDE SEQUENCE</scope>
</reference>
<evidence type="ECO:0000256" key="1">
    <source>
        <dbReference type="SAM" id="MobiDB-lite"/>
    </source>
</evidence>
<evidence type="ECO:0000313" key="2">
    <source>
        <dbReference type="EMBL" id="CAB4561585.1"/>
    </source>
</evidence>
<feature type="region of interest" description="Disordered" evidence="1">
    <location>
        <begin position="1"/>
        <end position="45"/>
    </location>
</feature>
<proteinExistence type="predicted"/>
<feature type="compositionally biased region" description="Acidic residues" evidence="1">
    <location>
        <begin position="20"/>
        <end position="32"/>
    </location>
</feature>
<dbReference type="EMBL" id="CAEZSR010000061">
    <property type="protein sequence ID" value="CAB4561585.1"/>
    <property type="molecule type" value="Genomic_DNA"/>
</dbReference>
<accession>A0A6J6DEK1</accession>
<dbReference type="AlphaFoldDB" id="A0A6J6DEK1"/>
<organism evidence="2">
    <name type="scientific">freshwater metagenome</name>
    <dbReference type="NCBI Taxonomy" id="449393"/>
    <lineage>
        <taxon>unclassified sequences</taxon>
        <taxon>metagenomes</taxon>
        <taxon>ecological metagenomes</taxon>
    </lineage>
</organism>
<sequence length="69" mass="7200">MGRGRTGSDSTSRVAPGEPGEPEVVDEPEVLEGPEGTDGTAEVPVGSVMTPEGIVTQLDCNPLSFSERW</sequence>
<gene>
    <name evidence="2" type="ORF">UFOPK1493_01823</name>
</gene>
<protein>
    <submittedName>
        <fullName evidence="2">Unannotated protein</fullName>
    </submittedName>
</protein>
<name>A0A6J6DEK1_9ZZZZ</name>